<reference evidence="1 2" key="2">
    <citation type="submission" date="2018-11" db="EMBL/GenBank/DDBJ databases">
        <authorList>
            <consortium name="Pathogen Informatics"/>
        </authorList>
    </citation>
    <scope>NUCLEOTIDE SEQUENCE [LARGE SCALE GENOMIC DNA]</scope>
    <source>
        <strain evidence="1">Dakar</strain>
        <strain evidence="2">Dakar, Senegal</strain>
    </source>
</reference>
<dbReference type="Proteomes" id="UP000279833">
    <property type="component" value="Unassembled WGS sequence"/>
</dbReference>
<evidence type="ECO:0000313" key="1">
    <source>
        <dbReference type="EMBL" id="VDP71571.1"/>
    </source>
</evidence>
<organism evidence="3">
    <name type="scientific">Schistosoma curassoni</name>
    <dbReference type="NCBI Taxonomy" id="6186"/>
    <lineage>
        <taxon>Eukaryota</taxon>
        <taxon>Metazoa</taxon>
        <taxon>Spiralia</taxon>
        <taxon>Lophotrochozoa</taxon>
        <taxon>Platyhelminthes</taxon>
        <taxon>Trematoda</taxon>
        <taxon>Digenea</taxon>
        <taxon>Strigeidida</taxon>
        <taxon>Schistosomatoidea</taxon>
        <taxon>Schistosomatidae</taxon>
        <taxon>Schistosoma</taxon>
    </lineage>
</organism>
<dbReference type="AlphaFoldDB" id="A0A183KYT0"/>
<protein>
    <submittedName>
        <fullName evidence="1 3">Uncharacterized protein</fullName>
    </submittedName>
</protein>
<sequence length="102" mass="11734">MQEKTTSVAEVGLNVHKKKTNILRYNTTCTNQIIIDGEALEGVKTLTYLYSIIDELFGSHADMKVWIGEARSAYLQLKNIWLPQLNTDEYMELNRNNNKKAQ</sequence>
<dbReference type="WBParaSite" id="SCUD_0002023001-mRNA-1">
    <property type="protein sequence ID" value="SCUD_0002023001-mRNA-1"/>
    <property type="gene ID" value="SCUD_0002023001"/>
</dbReference>
<gene>
    <name evidence="1" type="ORF">SCUD_LOCUS20227</name>
</gene>
<name>A0A183KYT0_9TREM</name>
<reference evidence="3" key="1">
    <citation type="submission" date="2016-06" db="UniProtKB">
        <authorList>
            <consortium name="WormBaseParasite"/>
        </authorList>
    </citation>
    <scope>IDENTIFICATION</scope>
</reference>
<keyword evidence="2" id="KW-1185">Reference proteome</keyword>
<accession>A0A183KYT0</accession>
<evidence type="ECO:0000313" key="3">
    <source>
        <dbReference type="WBParaSite" id="SCUD_0002023001-mRNA-1"/>
    </source>
</evidence>
<proteinExistence type="predicted"/>
<evidence type="ECO:0000313" key="2">
    <source>
        <dbReference type="Proteomes" id="UP000279833"/>
    </source>
</evidence>
<dbReference type="EMBL" id="UZAK01043882">
    <property type="protein sequence ID" value="VDP71571.1"/>
    <property type="molecule type" value="Genomic_DNA"/>
</dbReference>